<proteinExistence type="predicted"/>
<feature type="domain" description="Glycosyltransferase 2-like" evidence="2">
    <location>
        <begin position="6"/>
        <end position="154"/>
    </location>
</feature>
<evidence type="ECO:0000313" key="4">
    <source>
        <dbReference type="Proteomes" id="UP001176806"/>
    </source>
</evidence>
<dbReference type="EC" id="2.4.-.-" evidence="3"/>
<comment type="caution">
    <text evidence="3">The sequence shown here is derived from an EMBL/GenBank/DDBJ whole genome shotgun (WGS) entry which is preliminary data.</text>
</comment>
<dbReference type="PANTHER" id="PTHR48090">
    <property type="entry name" value="UNDECAPRENYL-PHOSPHATE 4-DEOXY-4-FORMAMIDO-L-ARABINOSE TRANSFERASE-RELATED"/>
    <property type="match status" value="1"/>
</dbReference>
<gene>
    <name evidence="3" type="ORF">Q4Q40_20830</name>
</gene>
<dbReference type="Proteomes" id="UP001176806">
    <property type="component" value="Unassembled WGS sequence"/>
</dbReference>
<protein>
    <submittedName>
        <fullName evidence="3">Glycosyltransferase family 2 protein</fullName>
        <ecNumber evidence="3">2.4.-.-</ecNumber>
    </submittedName>
</protein>
<dbReference type="CDD" id="cd04187">
    <property type="entry name" value="DPM1_like_bac"/>
    <property type="match status" value="1"/>
</dbReference>
<dbReference type="PANTHER" id="PTHR48090:SF8">
    <property type="entry name" value="GLYCOSYLTRANSFERASE CSBB-RELATED"/>
    <property type="match status" value="1"/>
</dbReference>
<name>A0ABT8WTZ8_9FLAO</name>
<organism evidence="3 4">
    <name type="scientific">Flavivirga jejuensis</name>
    <dbReference type="NCBI Taxonomy" id="870487"/>
    <lineage>
        <taxon>Bacteria</taxon>
        <taxon>Pseudomonadati</taxon>
        <taxon>Bacteroidota</taxon>
        <taxon>Flavobacteriia</taxon>
        <taxon>Flavobacteriales</taxon>
        <taxon>Flavobacteriaceae</taxon>
        <taxon>Flavivirga</taxon>
    </lineage>
</organism>
<keyword evidence="3" id="KW-0328">Glycosyltransferase</keyword>
<dbReference type="GO" id="GO:0016757">
    <property type="term" value="F:glycosyltransferase activity"/>
    <property type="evidence" value="ECO:0007669"/>
    <property type="project" value="UniProtKB-KW"/>
</dbReference>
<feature type="transmembrane region" description="Helical" evidence="1">
    <location>
        <begin position="233"/>
        <end position="255"/>
    </location>
</feature>
<dbReference type="SUPFAM" id="SSF53448">
    <property type="entry name" value="Nucleotide-diphospho-sugar transferases"/>
    <property type="match status" value="1"/>
</dbReference>
<sequence length="312" mass="35594">MNKKLSFVVPVYFEEAVISRFILEMTEVLETFSFDYEIVFIDDGSTDNTVSIIKQEALSNSSIKLIELSYNHGKQAALTAGITHASGDYLLYMDPDLQDPPSEIGRFITEIEKGYDLVFGVRKEKKDSFINRIFSRIFWGVLRKFTGLKLPKGLAVMRIFNRKFANKFLEYQEQNRFIEGIFMHIGMKQSTIEIDQRERYAGTSKFNFKKKMELAFNAIFDFSELPLKLAVKLGVAFILIGIIVLAVIVFLKLYLVDFQSGWPSIIGSLIIATGVQLFFIGIAALYVGKIYKESKGRPLFSIKELTNLNDNT</sequence>
<keyword evidence="1" id="KW-1133">Transmembrane helix</keyword>
<keyword evidence="4" id="KW-1185">Reference proteome</keyword>
<dbReference type="InterPro" id="IPR050256">
    <property type="entry name" value="Glycosyltransferase_2"/>
</dbReference>
<evidence type="ECO:0000313" key="3">
    <source>
        <dbReference type="EMBL" id="MDO5976655.1"/>
    </source>
</evidence>
<feature type="transmembrane region" description="Helical" evidence="1">
    <location>
        <begin position="261"/>
        <end position="287"/>
    </location>
</feature>
<reference evidence="3" key="1">
    <citation type="submission" date="2023-07" db="EMBL/GenBank/DDBJ databases">
        <title>Two novel species in the genus Flavivirga.</title>
        <authorList>
            <person name="Kwon K."/>
        </authorList>
    </citation>
    <scope>NUCLEOTIDE SEQUENCE</scope>
    <source>
        <strain evidence="3">KACC 14158</strain>
    </source>
</reference>
<evidence type="ECO:0000259" key="2">
    <source>
        <dbReference type="Pfam" id="PF00535"/>
    </source>
</evidence>
<dbReference type="EMBL" id="JAUOEL010000008">
    <property type="protein sequence ID" value="MDO5976655.1"/>
    <property type="molecule type" value="Genomic_DNA"/>
</dbReference>
<dbReference type="RefSeq" id="WP_303303968.1">
    <property type="nucleotide sequence ID" value="NZ_BAABDA010000007.1"/>
</dbReference>
<keyword evidence="1" id="KW-0812">Transmembrane</keyword>
<dbReference type="Gene3D" id="3.90.550.10">
    <property type="entry name" value="Spore Coat Polysaccharide Biosynthesis Protein SpsA, Chain A"/>
    <property type="match status" value="1"/>
</dbReference>
<dbReference type="InterPro" id="IPR001173">
    <property type="entry name" value="Glyco_trans_2-like"/>
</dbReference>
<dbReference type="InterPro" id="IPR029044">
    <property type="entry name" value="Nucleotide-diphossugar_trans"/>
</dbReference>
<keyword evidence="1" id="KW-0472">Membrane</keyword>
<keyword evidence="3" id="KW-0808">Transferase</keyword>
<dbReference type="Pfam" id="PF00535">
    <property type="entry name" value="Glycos_transf_2"/>
    <property type="match status" value="1"/>
</dbReference>
<evidence type="ECO:0000256" key="1">
    <source>
        <dbReference type="SAM" id="Phobius"/>
    </source>
</evidence>
<accession>A0ABT8WTZ8</accession>